<organism evidence="1 2">
    <name type="scientific">Cupriavidus nantongensis</name>
    <dbReference type="NCBI Taxonomy" id="1796606"/>
    <lineage>
        <taxon>Bacteria</taxon>
        <taxon>Pseudomonadati</taxon>
        <taxon>Pseudomonadota</taxon>
        <taxon>Betaproteobacteria</taxon>
        <taxon>Burkholderiales</taxon>
        <taxon>Burkholderiaceae</taxon>
        <taxon>Cupriavidus</taxon>
    </lineage>
</organism>
<dbReference type="RefSeq" id="WP_062801177.1">
    <property type="nucleotide sequence ID" value="NZ_CP014844.1"/>
</dbReference>
<dbReference type="OrthoDB" id="6684064at2"/>
<reference evidence="1 2" key="1">
    <citation type="submission" date="2016-03" db="EMBL/GenBank/DDBJ databases">
        <title>Complete genome sequence of a novel chlorpyrifos degrading bacterium, Cupriavidus nantongensis sp. X1.</title>
        <authorList>
            <person name="Fang L."/>
        </authorList>
    </citation>
    <scope>NUCLEOTIDE SEQUENCE [LARGE SCALE GENOMIC DNA]</scope>
    <source>
        <strain evidence="1 2">X1</strain>
    </source>
</reference>
<sequence length="160" mass="17311">MESLDLLQMATNAGGIPEGRHSVRMRAPDLHHLATRIIRAAGAVRADLQPAPVVRQPDGTFWHPALPAAMHDSFRLDWFAFANGMDAKCVAMNEADLSPAALARYESEATAGDFSGWEPKCPAGKGWFCLAIYDTEDGPHAVFVRPMAAQMDGRHAGEPS</sequence>
<accession>A0A142JMI3</accession>
<dbReference type="STRING" id="1796606.A2G96_17000"/>
<gene>
    <name evidence="1" type="ORF">A2G96_17000</name>
</gene>
<protein>
    <submittedName>
        <fullName evidence="1">Uncharacterized protein</fullName>
    </submittedName>
</protein>
<proteinExistence type="predicted"/>
<keyword evidence="2" id="KW-1185">Reference proteome</keyword>
<evidence type="ECO:0000313" key="2">
    <source>
        <dbReference type="Proteomes" id="UP000075238"/>
    </source>
</evidence>
<dbReference type="EMBL" id="CP014844">
    <property type="protein sequence ID" value="AMR79295.1"/>
    <property type="molecule type" value="Genomic_DNA"/>
</dbReference>
<dbReference type="AlphaFoldDB" id="A0A142JMI3"/>
<name>A0A142JMI3_9BURK</name>
<dbReference type="Proteomes" id="UP000075238">
    <property type="component" value="Chromosome 1"/>
</dbReference>
<evidence type="ECO:0000313" key="1">
    <source>
        <dbReference type="EMBL" id="AMR79295.1"/>
    </source>
</evidence>
<dbReference type="KEGG" id="cnan:A2G96_17000"/>